<dbReference type="STRING" id="748224.HMPREF9436_03065"/>
<organism evidence="1 2">
    <name type="scientific">Faecalibacterium cf. prausnitzii KLE1255</name>
    <dbReference type="NCBI Taxonomy" id="748224"/>
    <lineage>
        <taxon>Bacteria</taxon>
        <taxon>Bacillati</taxon>
        <taxon>Bacillota</taxon>
        <taxon>Clostridia</taxon>
        <taxon>Eubacteriales</taxon>
        <taxon>Oscillospiraceae</taxon>
        <taxon>Faecalibacterium</taxon>
    </lineage>
</organism>
<comment type="caution">
    <text evidence="1">The sequence shown here is derived from an EMBL/GenBank/DDBJ whole genome shotgun (WGS) entry which is preliminary data.</text>
</comment>
<dbReference type="BioCyc" id="FCF748224-HMP:GTSS-2665-MONOMER"/>
<protein>
    <submittedName>
        <fullName evidence="1">Uncharacterized protein</fullName>
    </submittedName>
</protein>
<dbReference type="AlphaFoldDB" id="E2ZMY7"/>
<reference evidence="1 2" key="1">
    <citation type="submission" date="2010-08" db="EMBL/GenBank/DDBJ databases">
        <authorList>
            <person name="Weinstock G."/>
            <person name="Sodergren E."/>
            <person name="Clifton S."/>
            <person name="Fulton L."/>
            <person name="Fulton B."/>
            <person name="Courtney L."/>
            <person name="Fronick C."/>
            <person name="Harrison M."/>
            <person name="Strong C."/>
            <person name="Farmer C."/>
            <person name="Delahaunty K."/>
            <person name="Markovic C."/>
            <person name="Hall O."/>
            <person name="Minx P."/>
            <person name="Tomlinson C."/>
            <person name="Mitreva M."/>
            <person name="Hou S."/>
            <person name="Chen J."/>
            <person name="Wollam A."/>
            <person name="Pepin K.H."/>
            <person name="Johnson M."/>
            <person name="Bhonagiri V."/>
            <person name="Zhang X."/>
            <person name="Suruliraj S."/>
            <person name="Warren W."/>
            <person name="Chinwalla A."/>
            <person name="Mardis E.R."/>
            <person name="Wilson R.K."/>
        </authorList>
    </citation>
    <scope>NUCLEOTIDE SEQUENCE [LARGE SCALE GENOMIC DNA]</scope>
    <source>
        <strain evidence="1 2">KLE1255</strain>
    </source>
</reference>
<dbReference type="Proteomes" id="UP000006028">
    <property type="component" value="Unassembled WGS sequence"/>
</dbReference>
<evidence type="ECO:0000313" key="2">
    <source>
        <dbReference type="Proteomes" id="UP000006028"/>
    </source>
</evidence>
<gene>
    <name evidence="1" type="ORF">HMPREF9436_03065</name>
</gene>
<accession>E2ZMY7</accession>
<dbReference type="EMBL" id="AECU01000219">
    <property type="protein sequence ID" value="EFQ05443.1"/>
    <property type="molecule type" value="Genomic_DNA"/>
</dbReference>
<dbReference type="HOGENOM" id="CLU_2716457_0_0_9"/>
<sequence length="72" mass="7959">MAAFLPCKLVQDHAAFLPSYARMTVRKPIWACTPHERRNALSDPPKPKVEGLLDQDRPAALLSCAVGSDMRV</sequence>
<name>E2ZMY7_9FIRM</name>
<proteinExistence type="predicted"/>
<evidence type="ECO:0000313" key="1">
    <source>
        <dbReference type="EMBL" id="EFQ05443.1"/>
    </source>
</evidence>